<feature type="compositionally biased region" description="Pro residues" evidence="2">
    <location>
        <begin position="364"/>
        <end position="379"/>
    </location>
</feature>
<dbReference type="Proteomes" id="UP001274830">
    <property type="component" value="Unassembled WGS sequence"/>
</dbReference>
<feature type="region of interest" description="Disordered" evidence="2">
    <location>
        <begin position="140"/>
        <end position="160"/>
    </location>
</feature>
<feature type="compositionally biased region" description="Polar residues" evidence="2">
    <location>
        <begin position="324"/>
        <end position="336"/>
    </location>
</feature>
<keyword evidence="1" id="KW-0175">Coiled coil</keyword>
<name>A0AAE1C1C6_9PEZI</name>
<feature type="compositionally biased region" description="Basic and acidic residues" evidence="2">
    <location>
        <begin position="312"/>
        <end position="323"/>
    </location>
</feature>
<keyword evidence="4" id="KW-1185">Reference proteome</keyword>
<feature type="compositionally biased region" description="Basic and acidic residues" evidence="2">
    <location>
        <begin position="337"/>
        <end position="348"/>
    </location>
</feature>
<evidence type="ECO:0000256" key="1">
    <source>
        <dbReference type="SAM" id="Coils"/>
    </source>
</evidence>
<organism evidence="3 4">
    <name type="scientific">Recurvomyces mirabilis</name>
    <dbReference type="NCBI Taxonomy" id="574656"/>
    <lineage>
        <taxon>Eukaryota</taxon>
        <taxon>Fungi</taxon>
        <taxon>Dikarya</taxon>
        <taxon>Ascomycota</taxon>
        <taxon>Pezizomycotina</taxon>
        <taxon>Dothideomycetes</taxon>
        <taxon>Dothideomycetidae</taxon>
        <taxon>Mycosphaerellales</taxon>
        <taxon>Teratosphaeriaceae</taxon>
        <taxon>Recurvomyces</taxon>
    </lineage>
</organism>
<reference evidence="3" key="1">
    <citation type="submission" date="2023-07" db="EMBL/GenBank/DDBJ databases">
        <title>Black Yeasts Isolated from many extreme environments.</title>
        <authorList>
            <person name="Coleine C."/>
            <person name="Stajich J.E."/>
            <person name="Selbmann L."/>
        </authorList>
    </citation>
    <scope>NUCLEOTIDE SEQUENCE</scope>
    <source>
        <strain evidence="3">CCFEE 5485</strain>
    </source>
</reference>
<comment type="caution">
    <text evidence="3">The sequence shown here is derived from an EMBL/GenBank/DDBJ whole genome shotgun (WGS) entry which is preliminary data.</text>
</comment>
<gene>
    <name evidence="3" type="ORF">LTR78_005372</name>
</gene>
<evidence type="ECO:0000256" key="2">
    <source>
        <dbReference type="SAM" id="MobiDB-lite"/>
    </source>
</evidence>
<accession>A0AAE1C1C6</accession>
<evidence type="ECO:0000313" key="4">
    <source>
        <dbReference type="Proteomes" id="UP001274830"/>
    </source>
</evidence>
<feature type="coiled-coil region" evidence="1">
    <location>
        <begin position="24"/>
        <end position="51"/>
    </location>
</feature>
<protein>
    <submittedName>
        <fullName evidence="3">Uncharacterized protein</fullName>
    </submittedName>
</protein>
<dbReference type="EMBL" id="JAUTXT010000018">
    <property type="protein sequence ID" value="KAK3674650.1"/>
    <property type="molecule type" value="Genomic_DNA"/>
</dbReference>
<proteinExistence type="predicted"/>
<feature type="region of interest" description="Disordered" evidence="2">
    <location>
        <begin position="258"/>
        <end position="423"/>
    </location>
</feature>
<sequence length="628" mass="67486">METRDSRALAHKLYGQCRESANAYKLLASSIRDLRNALEEAEEVLEAGIALGSYESGIEEQVTVCHRLLVQLNKAIEKHSGDAGVHPDEAAVAEIKTAFDVASHELSVACEALGTPATNGLRPINHRAFLGSMMMHSMSATDLSNTDRTPSTSSSRCSIVDSDATSKAGTSVTSYSPCNQDSPLKTVTNKQTIPLLSANDRKPSVWQSIFELDPLSIPFEEANAYILGHEEAIVSKVHELPTTANVVASPEQIELTAELPGESRTMERNGESGSDVQVAGVDSKRTSQSTPSPGRRKTVLIDPPVTDPSTRGTDRFSFEEAFSRRSTNSQGASTEQSQDREDGDHPDKSMLPTESMQSTRERPPIPLPPPPGRAPPPPPSRRHRLRGSISQFLKVSPSRDSAIETTEEAGNAPSRPTSQPSKAFQRAFAASAGSLYPVASVSPVGKRKPMPRTRSYTPTPNLLNDLLAQMKPKTPEPLAEEREDEVSSVSEHSGTIGSLPVSPRTMPPQMTLEVPPALPPRPASSMHTRAPSADIRGPPVPPKDSSTSISITLAQTLVAAQSHRLSASRSQSCDDMRGTAGHRSTLFKPYPSAAWCRHSAPGPPIPTKPPRPVEVPAGTQIVEYYADG</sequence>
<feature type="region of interest" description="Disordered" evidence="2">
    <location>
        <begin position="440"/>
        <end position="547"/>
    </location>
</feature>
<dbReference type="AlphaFoldDB" id="A0AAE1C1C6"/>
<evidence type="ECO:0000313" key="3">
    <source>
        <dbReference type="EMBL" id="KAK3674650.1"/>
    </source>
</evidence>